<protein>
    <submittedName>
        <fullName evidence="8">SLC (SoLute Carrier)</fullName>
    </submittedName>
</protein>
<feature type="domain" description="Major facilitator superfamily (MFS) profile" evidence="7">
    <location>
        <begin position="15"/>
        <end position="341"/>
    </location>
</feature>
<comment type="subcellular location">
    <subcellularLocation>
        <location evidence="1">Membrane</location>
        <topology evidence="1">Multi-pass membrane protein</topology>
    </subcellularLocation>
</comment>
<feature type="signal peptide" evidence="6">
    <location>
        <begin position="1"/>
        <end position="31"/>
    </location>
</feature>
<evidence type="ECO:0000256" key="5">
    <source>
        <dbReference type="SAM" id="Phobius"/>
    </source>
</evidence>
<evidence type="ECO:0000256" key="1">
    <source>
        <dbReference type="ARBA" id="ARBA00004141"/>
    </source>
</evidence>
<feature type="transmembrane region" description="Helical" evidence="5">
    <location>
        <begin position="312"/>
        <end position="335"/>
    </location>
</feature>
<dbReference type="Proteomes" id="UP001331761">
    <property type="component" value="Unassembled WGS sequence"/>
</dbReference>
<feature type="non-terminal residue" evidence="8">
    <location>
        <position position="341"/>
    </location>
</feature>
<dbReference type="GO" id="GO:0006820">
    <property type="term" value="P:monoatomic anion transport"/>
    <property type="evidence" value="ECO:0007669"/>
    <property type="project" value="TreeGrafter"/>
</dbReference>
<feature type="chain" id="PRO_5042966989" evidence="6">
    <location>
        <begin position="32"/>
        <end position="341"/>
    </location>
</feature>
<sequence>MLLATGFCCTTFMRMHLAITMTCMVNSTAVAIVEDEIYHPDHLNFTADVRMEKIEKNTTTVLDLQCERRADDGHPIVVDYGGTLLWSHGMQNFIFSGTFWGALVVTGPSMLIWHRCSPRLVLMIAMISYVLVTFATPFLAVHFGPIAVFSGRVFMGFGEGFVIPSFNALISNWFPAEERSTALAVYTTGNQLAGAIGNPLAAALCASSLGWPSVFYSVATFGSLWCVLWTFTSTNHPGSCKRMSRKEYEYLSKNIVHSNNRKAKPGSVPYGRMFTSPPFLAQLLCFYITNITMTFFHFYMPSFLKDVLYLGVIANGTFSSLPNLVNLICSPVLVCRKISWS</sequence>
<dbReference type="PANTHER" id="PTHR11662">
    <property type="entry name" value="SOLUTE CARRIER FAMILY 17"/>
    <property type="match status" value="1"/>
</dbReference>
<gene>
    <name evidence="8" type="ORF">GCK32_014538</name>
</gene>
<dbReference type="GO" id="GO:0016020">
    <property type="term" value="C:membrane"/>
    <property type="evidence" value="ECO:0007669"/>
    <property type="project" value="UniProtKB-SubCell"/>
</dbReference>
<dbReference type="EMBL" id="WIXE01014295">
    <property type="protein sequence ID" value="KAK5974401.1"/>
    <property type="molecule type" value="Genomic_DNA"/>
</dbReference>
<feature type="transmembrane region" description="Helical" evidence="5">
    <location>
        <begin position="279"/>
        <end position="300"/>
    </location>
</feature>
<keyword evidence="3 5" id="KW-1133">Transmembrane helix</keyword>
<comment type="caution">
    <text evidence="8">The sequence shown here is derived from an EMBL/GenBank/DDBJ whole genome shotgun (WGS) entry which is preliminary data.</text>
</comment>
<reference evidence="8 9" key="1">
    <citation type="submission" date="2019-10" db="EMBL/GenBank/DDBJ databases">
        <title>Assembly and Annotation for the nematode Trichostrongylus colubriformis.</title>
        <authorList>
            <person name="Martin J."/>
        </authorList>
    </citation>
    <scope>NUCLEOTIDE SEQUENCE [LARGE SCALE GENOMIC DNA]</scope>
    <source>
        <strain evidence="8">G859</strain>
        <tissue evidence="8">Whole worm</tissue>
    </source>
</reference>
<dbReference type="GO" id="GO:0022857">
    <property type="term" value="F:transmembrane transporter activity"/>
    <property type="evidence" value="ECO:0007669"/>
    <property type="project" value="InterPro"/>
</dbReference>
<dbReference type="SUPFAM" id="SSF103473">
    <property type="entry name" value="MFS general substrate transporter"/>
    <property type="match status" value="1"/>
</dbReference>
<feature type="transmembrane region" description="Helical" evidence="5">
    <location>
        <begin position="93"/>
        <end position="113"/>
    </location>
</feature>
<evidence type="ECO:0000256" key="3">
    <source>
        <dbReference type="ARBA" id="ARBA00022989"/>
    </source>
</evidence>
<evidence type="ECO:0000256" key="4">
    <source>
        <dbReference type="ARBA" id="ARBA00023136"/>
    </source>
</evidence>
<dbReference type="PROSITE" id="PS50850">
    <property type="entry name" value="MFS"/>
    <property type="match status" value="1"/>
</dbReference>
<keyword evidence="9" id="KW-1185">Reference proteome</keyword>
<evidence type="ECO:0000313" key="9">
    <source>
        <dbReference type="Proteomes" id="UP001331761"/>
    </source>
</evidence>
<evidence type="ECO:0000313" key="8">
    <source>
        <dbReference type="EMBL" id="KAK5974401.1"/>
    </source>
</evidence>
<keyword evidence="6" id="KW-0732">Signal</keyword>
<organism evidence="8 9">
    <name type="scientific">Trichostrongylus colubriformis</name>
    <name type="common">Black scour worm</name>
    <dbReference type="NCBI Taxonomy" id="6319"/>
    <lineage>
        <taxon>Eukaryota</taxon>
        <taxon>Metazoa</taxon>
        <taxon>Ecdysozoa</taxon>
        <taxon>Nematoda</taxon>
        <taxon>Chromadorea</taxon>
        <taxon>Rhabditida</taxon>
        <taxon>Rhabditina</taxon>
        <taxon>Rhabditomorpha</taxon>
        <taxon>Strongyloidea</taxon>
        <taxon>Trichostrongylidae</taxon>
        <taxon>Trichostrongylus</taxon>
    </lineage>
</organism>
<dbReference type="PANTHER" id="PTHR11662:SF405">
    <property type="entry name" value="PROTEIN CBG12249"/>
    <property type="match status" value="1"/>
</dbReference>
<dbReference type="InterPro" id="IPR011701">
    <property type="entry name" value="MFS"/>
</dbReference>
<dbReference type="Pfam" id="PF07690">
    <property type="entry name" value="MFS_1"/>
    <property type="match status" value="1"/>
</dbReference>
<feature type="transmembrane region" description="Helical" evidence="5">
    <location>
        <begin position="120"/>
        <end position="143"/>
    </location>
</feature>
<keyword evidence="2 5" id="KW-0812">Transmembrane</keyword>
<accession>A0AAN8II47</accession>
<dbReference type="InterPro" id="IPR036259">
    <property type="entry name" value="MFS_trans_sf"/>
</dbReference>
<evidence type="ECO:0000259" key="7">
    <source>
        <dbReference type="PROSITE" id="PS50850"/>
    </source>
</evidence>
<dbReference type="Gene3D" id="1.20.1250.20">
    <property type="entry name" value="MFS general substrate transporter like domains"/>
    <property type="match status" value="1"/>
</dbReference>
<evidence type="ECO:0000256" key="2">
    <source>
        <dbReference type="ARBA" id="ARBA00022692"/>
    </source>
</evidence>
<name>A0AAN8II47_TRICO</name>
<dbReference type="AlphaFoldDB" id="A0AAN8II47"/>
<feature type="transmembrane region" description="Helical" evidence="5">
    <location>
        <begin position="214"/>
        <end position="232"/>
    </location>
</feature>
<dbReference type="InterPro" id="IPR050382">
    <property type="entry name" value="MFS_Na/Anion_cotransporter"/>
</dbReference>
<proteinExistence type="predicted"/>
<keyword evidence="4 5" id="KW-0472">Membrane</keyword>
<evidence type="ECO:0000256" key="6">
    <source>
        <dbReference type="SAM" id="SignalP"/>
    </source>
</evidence>
<dbReference type="InterPro" id="IPR020846">
    <property type="entry name" value="MFS_dom"/>
</dbReference>